<dbReference type="SUPFAM" id="SSF49452">
    <property type="entry name" value="Starch-binding domain-like"/>
    <property type="match status" value="1"/>
</dbReference>
<dbReference type="AlphaFoldDB" id="A0A926S257"/>
<feature type="signal peptide" evidence="1">
    <location>
        <begin position="1"/>
        <end position="19"/>
    </location>
</feature>
<feature type="chain" id="PRO_5037011394" evidence="1">
    <location>
        <begin position="20"/>
        <end position="827"/>
    </location>
</feature>
<evidence type="ECO:0000313" key="3">
    <source>
        <dbReference type="Proteomes" id="UP000619078"/>
    </source>
</evidence>
<comment type="caution">
    <text evidence="2">The sequence shown here is derived from an EMBL/GenBank/DDBJ whole genome shotgun (WGS) entry which is preliminary data.</text>
</comment>
<proteinExistence type="predicted"/>
<dbReference type="Proteomes" id="UP000619078">
    <property type="component" value="Unassembled WGS sequence"/>
</dbReference>
<dbReference type="GO" id="GO:0030246">
    <property type="term" value="F:carbohydrate binding"/>
    <property type="evidence" value="ECO:0007669"/>
    <property type="project" value="InterPro"/>
</dbReference>
<keyword evidence="3" id="KW-1185">Reference proteome</keyword>
<dbReference type="EMBL" id="JACWMX010000002">
    <property type="protein sequence ID" value="MBD1392859.1"/>
    <property type="molecule type" value="Genomic_DNA"/>
</dbReference>
<dbReference type="Gene3D" id="2.50.20.10">
    <property type="entry name" value="Lipoprotein localisation LolA/LolB/LppX"/>
    <property type="match status" value="1"/>
</dbReference>
<protein>
    <submittedName>
        <fullName evidence="2">Carboxypeptidase-like regulatory domain-containing protein</fullName>
    </submittedName>
</protein>
<evidence type="ECO:0000313" key="2">
    <source>
        <dbReference type="EMBL" id="MBD1392859.1"/>
    </source>
</evidence>
<accession>A0A926S257</accession>
<name>A0A926S257_9SPHI</name>
<keyword evidence="2" id="KW-0378">Hydrolase</keyword>
<gene>
    <name evidence="2" type="ORF">IDJ76_07110</name>
</gene>
<dbReference type="RefSeq" id="WP_191162177.1">
    <property type="nucleotide sequence ID" value="NZ_JACWMX010000002.1"/>
</dbReference>
<sequence length="827" mass="94333">MKRSLLFICFALFAISASAQQYLLSGIITGQKNMPVGFASVYIRNSTYGTTANENGKYQFKLSPGKYTVIYRYAGYKEQAENITITDHDEVHDIQMADEVFRFSQVSEEWKRNRDPGDTIIRRVVALRQQHLHEVNGYSCAVYTKGVQKLLSSPKALAGRAVTKALDLDSMGRGILYQSEALSNFNYGGSDNKIKEVTIASRITGINTAFSYNKASDLQVNFYKNVFTINGLSTRSFVSPLASDAFNFYKYKLIGSSVQNGRTIDKIEVIPKHSYGQYFTGFLYIVEGDWRIYGVDLLLTKQTNSLNLVDTLEVRQQYLPITDSVWMPGSVHFNFKGTVLGFKFGGFYSSIYNNYKINPDFPKGYFTGEVLKVDTATSLRTKNYWDLNRPVPLTRQEARDYFKKDSIATNHLTSAYLDTLQHTKNNINYLSYLIFGYSASNRSNRDSLYVFPFLQTFYYNTVEGFGINAKVRYSKTIDDLHSLSITPALRYGFSNKLFSANILTEYKNDPFHNAKFWVNFGSDVLDLNNVGTRSLYFNTLSTILYENNYVKYYRSQFGGFGYQRELANGVLWSGSLSYSSRTQLYNNALGRLIDVKDKAFTSNNPLAPDGTPPGDRSFLFPQHQALALNTSVILTFDQQYITRSNGKFNLPSKYPTLTVNYRKGIDKAFGSDVDYDFASLDVSQSNIRVGFSGFSSFKLTTGDFFNNKKLYFMDFYHYLGNQGTTFDPTYIGSFHFLPFYTYSTSGEFFEAHYQHNFAGSLLGKVALLRKLKLEEIIGANYLTTKGNPNYREFYVGFQRLIFRVDYGISYAGNKKYLQGFRIFYGIR</sequence>
<keyword evidence="2" id="KW-0645">Protease</keyword>
<organism evidence="2 3">
    <name type="scientific">Mucilaginibacter glaciei</name>
    <dbReference type="NCBI Taxonomy" id="2772109"/>
    <lineage>
        <taxon>Bacteria</taxon>
        <taxon>Pseudomonadati</taxon>
        <taxon>Bacteroidota</taxon>
        <taxon>Sphingobacteriia</taxon>
        <taxon>Sphingobacteriales</taxon>
        <taxon>Sphingobacteriaceae</taxon>
        <taxon>Mucilaginibacter</taxon>
    </lineage>
</organism>
<dbReference type="InterPro" id="IPR013784">
    <property type="entry name" value="Carb-bd-like_fold"/>
</dbReference>
<keyword evidence="2" id="KW-0121">Carboxypeptidase</keyword>
<reference evidence="2" key="1">
    <citation type="submission" date="2020-09" db="EMBL/GenBank/DDBJ databases">
        <title>Novel species of Mucilaginibacter isolated from a glacier on the Tibetan Plateau.</title>
        <authorList>
            <person name="Liu Q."/>
            <person name="Xin Y.-H."/>
        </authorList>
    </citation>
    <scope>NUCLEOTIDE SEQUENCE</scope>
    <source>
        <strain evidence="2">ZB1P21</strain>
    </source>
</reference>
<dbReference type="Pfam" id="PF13715">
    <property type="entry name" value="CarbopepD_reg_2"/>
    <property type="match status" value="1"/>
</dbReference>
<evidence type="ECO:0000256" key="1">
    <source>
        <dbReference type="SAM" id="SignalP"/>
    </source>
</evidence>
<dbReference type="InterPro" id="IPR043741">
    <property type="entry name" value="DUF5686"/>
</dbReference>
<keyword evidence="1" id="KW-0732">Signal</keyword>
<dbReference type="GO" id="GO:0004180">
    <property type="term" value="F:carboxypeptidase activity"/>
    <property type="evidence" value="ECO:0007669"/>
    <property type="project" value="UniProtKB-KW"/>
</dbReference>
<dbReference type="Pfam" id="PF18939">
    <property type="entry name" value="DUF5686"/>
    <property type="match status" value="1"/>
</dbReference>
<dbReference type="Gene3D" id="2.60.40.1120">
    <property type="entry name" value="Carboxypeptidase-like, regulatory domain"/>
    <property type="match status" value="1"/>
</dbReference>